<feature type="domain" description="Methyltransferase" evidence="4">
    <location>
        <begin position="35"/>
        <end position="130"/>
    </location>
</feature>
<dbReference type="KEGG" id="tbe:Trebr_0086"/>
<gene>
    <name evidence="5" type="ordered locus">Trebr_0086</name>
</gene>
<dbReference type="RefSeq" id="WP_013757260.1">
    <property type="nucleotide sequence ID" value="NC_015500.1"/>
</dbReference>
<accession>F4LKS9</accession>
<evidence type="ECO:0000256" key="1">
    <source>
        <dbReference type="ARBA" id="ARBA00022603"/>
    </source>
</evidence>
<keyword evidence="1 5" id="KW-0489">Methyltransferase</keyword>
<sequence length="238" mass="27217">MYDLIASNYSSIFPLEAATVRFIEYYLKTINAKKILDIGCAAGDLALALCQRGYFVSGIDLNKKMIDIAKAKAGKHNASVSFKTQNMLELDANEKFDCVLCLGNTLPHVSSWTELEKCITIINRLLNKNGIFIFQILNYDKIVRDASVQFPKKENGEYVFSRNYTNITEDKITFEIDFFDKIRGTHHTDSTELLPVKRTRVLELLQADGFIDSQVFSDYEKNTAGRDDFYNVFVSRKR</sequence>
<dbReference type="InterPro" id="IPR041698">
    <property type="entry name" value="Methyltransf_25"/>
</dbReference>
<dbReference type="GO" id="GO:0008168">
    <property type="term" value="F:methyltransferase activity"/>
    <property type="evidence" value="ECO:0007669"/>
    <property type="project" value="UniProtKB-KW"/>
</dbReference>
<dbReference type="AlphaFoldDB" id="F4LKS9"/>
<evidence type="ECO:0000256" key="3">
    <source>
        <dbReference type="ARBA" id="ARBA00022691"/>
    </source>
</evidence>
<dbReference type="Gene3D" id="3.40.50.150">
    <property type="entry name" value="Vaccinia Virus protein VP39"/>
    <property type="match status" value="1"/>
</dbReference>
<dbReference type="Gene3D" id="2.20.25.110">
    <property type="entry name" value="S-adenosyl-L-methionine-dependent methyltransferases"/>
    <property type="match status" value="1"/>
</dbReference>
<dbReference type="STRING" id="906968.Trebr_0086"/>
<dbReference type="eggNOG" id="COG2227">
    <property type="taxonomic scope" value="Bacteria"/>
</dbReference>
<dbReference type="Proteomes" id="UP000006546">
    <property type="component" value="Chromosome"/>
</dbReference>
<evidence type="ECO:0000313" key="5">
    <source>
        <dbReference type="EMBL" id="AEE15540.1"/>
    </source>
</evidence>
<evidence type="ECO:0000256" key="2">
    <source>
        <dbReference type="ARBA" id="ARBA00022679"/>
    </source>
</evidence>
<evidence type="ECO:0000313" key="6">
    <source>
        <dbReference type="Proteomes" id="UP000006546"/>
    </source>
</evidence>
<dbReference type="InterPro" id="IPR029063">
    <property type="entry name" value="SAM-dependent_MTases_sf"/>
</dbReference>
<dbReference type="PANTHER" id="PTHR43464">
    <property type="entry name" value="METHYLTRANSFERASE"/>
    <property type="match status" value="1"/>
</dbReference>
<reference evidence="6" key="1">
    <citation type="submission" date="2011-04" db="EMBL/GenBank/DDBJ databases">
        <title>The complete genome of Treponema brennaborense DSM 12168.</title>
        <authorList>
            <person name="Lucas S."/>
            <person name="Han J."/>
            <person name="Lapidus A."/>
            <person name="Bruce D."/>
            <person name="Goodwin L."/>
            <person name="Pitluck S."/>
            <person name="Peters L."/>
            <person name="Kyrpides N."/>
            <person name="Mavromatis K."/>
            <person name="Ivanova N."/>
            <person name="Mikhailova N."/>
            <person name="Pagani I."/>
            <person name="Teshima H."/>
            <person name="Detter J.C."/>
            <person name="Tapia R."/>
            <person name="Han C."/>
            <person name="Land M."/>
            <person name="Hauser L."/>
            <person name="Markowitz V."/>
            <person name="Cheng J.-F."/>
            <person name="Hugenholtz P."/>
            <person name="Woyke T."/>
            <person name="Wu D."/>
            <person name="Gronow S."/>
            <person name="Wellnitz S."/>
            <person name="Brambilla E."/>
            <person name="Klenk H.-P."/>
            <person name="Eisen J.A."/>
        </authorList>
    </citation>
    <scope>NUCLEOTIDE SEQUENCE [LARGE SCALE GENOMIC DNA]</scope>
    <source>
        <strain evidence="6">DSM 12168 / CIP 105900 / DD5/3</strain>
    </source>
</reference>
<proteinExistence type="predicted"/>
<keyword evidence="3" id="KW-0949">S-adenosyl-L-methionine</keyword>
<evidence type="ECO:0000259" key="4">
    <source>
        <dbReference type="Pfam" id="PF13649"/>
    </source>
</evidence>
<keyword evidence="2" id="KW-0808">Transferase</keyword>
<dbReference type="PANTHER" id="PTHR43464:SF19">
    <property type="entry name" value="UBIQUINONE BIOSYNTHESIS O-METHYLTRANSFERASE, MITOCHONDRIAL"/>
    <property type="match status" value="1"/>
</dbReference>
<name>F4LKS9_TREBD</name>
<dbReference type="OrthoDB" id="9791837at2"/>
<dbReference type="CDD" id="cd02440">
    <property type="entry name" value="AdoMet_MTases"/>
    <property type="match status" value="1"/>
</dbReference>
<dbReference type="EMBL" id="CP002696">
    <property type="protein sequence ID" value="AEE15540.1"/>
    <property type="molecule type" value="Genomic_DNA"/>
</dbReference>
<organism evidence="5 6">
    <name type="scientific">Treponema brennaborense (strain DSM 12168 / CIP 105900 / DD5/3)</name>
    <dbReference type="NCBI Taxonomy" id="906968"/>
    <lineage>
        <taxon>Bacteria</taxon>
        <taxon>Pseudomonadati</taxon>
        <taxon>Spirochaetota</taxon>
        <taxon>Spirochaetia</taxon>
        <taxon>Spirochaetales</taxon>
        <taxon>Treponemataceae</taxon>
        <taxon>Treponema</taxon>
    </lineage>
</organism>
<protein>
    <submittedName>
        <fullName evidence="5">Methyltransferase type 11</fullName>
    </submittedName>
</protein>
<dbReference type="SUPFAM" id="SSF53335">
    <property type="entry name" value="S-adenosyl-L-methionine-dependent methyltransferases"/>
    <property type="match status" value="1"/>
</dbReference>
<keyword evidence="6" id="KW-1185">Reference proteome</keyword>
<dbReference type="Pfam" id="PF13649">
    <property type="entry name" value="Methyltransf_25"/>
    <property type="match status" value="1"/>
</dbReference>
<dbReference type="HOGENOM" id="CLU_069129_8_2_12"/>
<dbReference type="GO" id="GO:0032259">
    <property type="term" value="P:methylation"/>
    <property type="evidence" value="ECO:0007669"/>
    <property type="project" value="UniProtKB-KW"/>
</dbReference>